<evidence type="ECO:0000313" key="10">
    <source>
        <dbReference type="EMBL" id="KAL3230965.1"/>
    </source>
</evidence>
<sequence length="917" mass="103257">MSYSIPQQLRDEIQRELAEDEDQTDVLQDKLKKVPSDNVDESKRKRAKIDVGYEPPSLDRRGKEELDSKLVTEVPGVGNLLFFSEPDRIHFGLLLDGRDDTELDAEEKKKRGFLRLVLRVKNCAPVVRKQAMRMLNEKAGSFGSSIIFDNIVPILVDRALDDQERHLMIKIMDRMILRLGEDVIPFAKKLLDAIGPLLLDKEPMIKATGTEIIVNITSVIGFGGMIKATRSNIEDEDEYLRNCSAHILAVVTKTVGLNQMIPFFTALSKTRKTWRIRHTGIKIIQQTTLLLGSAVLPFLEPLLSCLKKGIKDEQISIKILTASAIALLAQYSYPHGMSAFEVVLEDIWKGLKTSRGKLLSSYLKVMASIIPLMDAEYAGFYSTETMRILKREFNSPDDEMRKTVLLVLQKCSISESVTPSMLRDEIAEPFFSRFWVRRVALDLPMNKLVVFTTTIISEKIGGAFSLKNLINPLKDESEPLRIMATHALDKIIKAQGTTDIDNNLEALLVDNLLISFQEQSTTDPIIYRGLGTLAKGLNTRMKPYLAPIISTALNLLKHKTPQNRQNAADLCAIIAPVIWNCKEYEMLNKINIILYESLGEVYPEVLGSIVGAIYEIVKIVDIEQVQPPINQILPTLTPILGNVHKKVQINTIRLISTISLRGPSFAPPKEWMRICFRLLDLLKSPTKTIRRDANDTFGYIAKAIGPQDILVALLDNLKAQERQLRVSTSVAIAIVAKTCGPYTVIPALMNEYKTPETNVQNGILKAMAFMFEDIGGLASDYIYFLVPLIEDALTDRDLVHRQTAATIIRHLALHSSGRGFEDAFIHLLNLLIPNIFETSPHVIERILEGLDALAFTIGPSIFLNYIWAGLFHQAQKVRNSYWIVYNRIYKRTRDAIVPAYPTAIREQLDLSEMDTIL</sequence>
<keyword evidence="5" id="KW-0677">Repeat</keyword>
<dbReference type="SUPFAM" id="SSF48371">
    <property type="entry name" value="ARM repeat"/>
    <property type="match status" value="2"/>
</dbReference>
<evidence type="ECO:0000256" key="3">
    <source>
        <dbReference type="ARBA" id="ARBA00022664"/>
    </source>
</evidence>
<evidence type="ECO:0000256" key="2">
    <source>
        <dbReference type="ARBA" id="ARBA00005754"/>
    </source>
</evidence>
<dbReference type="PANTHER" id="PTHR12097">
    <property type="entry name" value="SPLICING FACTOR 3B, SUBUNIT 1-RELATED"/>
    <property type="match status" value="1"/>
</dbReference>
<feature type="region of interest" description="Disordered" evidence="8">
    <location>
        <begin position="16"/>
        <end position="48"/>
    </location>
</feature>
<evidence type="ECO:0000256" key="7">
    <source>
        <dbReference type="ARBA" id="ARBA00023242"/>
    </source>
</evidence>
<reference evidence="10 11" key="1">
    <citation type="submission" date="2024-05" db="EMBL/GenBank/DDBJ databases">
        <title>Long read based assembly of the Candida bracarensis genome reveals expanded adhesin content.</title>
        <authorList>
            <person name="Marcet-Houben M."/>
            <person name="Ksiezopolska E."/>
            <person name="Gabaldon T."/>
        </authorList>
    </citation>
    <scope>NUCLEOTIDE SEQUENCE [LARGE SCALE GENOMIC DNA]</scope>
    <source>
        <strain evidence="10 11">CBM6</strain>
    </source>
</reference>
<comment type="caution">
    <text evidence="10">The sequence shown here is derived from an EMBL/GenBank/DDBJ whole genome shotgun (WGS) entry which is preliminary data.</text>
</comment>
<dbReference type="EMBL" id="JBEVYD010000008">
    <property type="protein sequence ID" value="KAL3230965.1"/>
    <property type="molecule type" value="Genomic_DNA"/>
</dbReference>
<evidence type="ECO:0000256" key="5">
    <source>
        <dbReference type="ARBA" id="ARBA00022737"/>
    </source>
</evidence>
<evidence type="ECO:0000313" key="11">
    <source>
        <dbReference type="Proteomes" id="UP001623330"/>
    </source>
</evidence>
<evidence type="ECO:0000256" key="1">
    <source>
        <dbReference type="ARBA" id="ARBA00004123"/>
    </source>
</evidence>
<keyword evidence="3" id="KW-0507">mRNA processing</keyword>
<evidence type="ECO:0000256" key="6">
    <source>
        <dbReference type="ARBA" id="ARBA00023187"/>
    </source>
</evidence>
<keyword evidence="7" id="KW-0539">Nucleus</keyword>
<dbReference type="Pfam" id="PF22646">
    <property type="entry name" value="PPP2R1A-like_HEAT"/>
    <property type="match status" value="1"/>
</dbReference>
<organism evidence="10 11">
    <name type="scientific">Nakaseomyces bracarensis</name>
    <dbReference type="NCBI Taxonomy" id="273131"/>
    <lineage>
        <taxon>Eukaryota</taxon>
        <taxon>Fungi</taxon>
        <taxon>Dikarya</taxon>
        <taxon>Ascomycota</taxon>
        <taxon>Saccharomycotina</taxon>
        <taxon>Saccharomycetes</taxon>
        <taxon>Saccharomycetales</taxon>
        <taxon>Saccharomycetaceae</taxon>
        <taxon>Nakaseomyces</taxon>
    </lineage>
</organism>
<dbReference type="Proteomes" id="UP001623330">
    <property type="component" value="Unassembled WGS sequence"/>
</dbReference>
<name>A0ABR4NRL2_9SACH</name>
<keyword evidence="6" id="KW-0508">mRNA splicing</keyword>
<feature type="compositionally biased region" description="Basic and acidic residues" evidence="8">
    <location>
        <begin position="27"/>
        <end position="48"/>
    </location>
</feature>
<keyword evidence="11" id="KW-1185">Reference proteome</keyword>
<gene>
    <name evidence="10" type="ORF">RNJ44_00604</name>
</gene>
<keyword evidence="4" id="KW-0747">Spliceosome</keyword>
<dbReference type="InterPro" id="IPR016024">
    <property type="entry name" value="ARM-type_fold"/>
</dbReference>
<comment type="subcellular location">
    <subcellularLocation>
        <location evidence="1">Nucleus</location>
    </subcellularLocation>
</comment>
<evidence type="ECO:0000256" key="8">
    <source>
        <dbReference type="SAM" id="MobiDB-lite"/>
    </source>
</evidence>
<comment type="similarity">
    <text evidence="2">Belongs to the SF3B1 family.</text>
</comment>
<accession>A0ABR4NRL2</accession>
<dbReference type="InterPro" id="IPR038737">
    <property type="entry name" value="SF3b_su1-like"/>
</dbReference>
<evidence type="ECO:0000259" key="9">
    <source>
        <dbReference type="Pfam" id="PF22646"/>
    </source>
</evidence>
<dbReference type="InterPro" id="IPR011989">
    <property type="entry name" value="ARM-like"/>
</dbReference>
<proteinExistence type="inferred from homology"/>
<dbReference type="Gene3D" id="1.25.10.10">
    <property type="entry name" value="Leucine-rich Repeat Variant"/>
    <property type="match status" value="3"/>
</dbReference>
<evidence type="ECO:0000256" key="4">
    <source>
        <dbReference type="ARBA" id="ARBA00022728"/>
    </source>
</evidence>
<protein>
    <recommendedName>
        <fullName evidence="9">Phosphatase PP2A regulatory subunit A/Splicing factor 3B subunit 1-like HEAT repeat domain-containing protein</fullName>
    </recommendedName>
</protein>
<feature type="domain" description="Phosphatase PP2A regulatory subunit A/Splicing factor 3B subunit 1-like HEAT repeat" evidence="9">
    <location>
        <begin position="702"/>
        <end position="774"/>
    </location>
</feature>
<dbReference type="InterPro" id="IPR054573">
    <property type="entry name" value="PP2A/SF3B1-like_HEAT"/>
</dbReference>